<dbReference type="EMBL" id="FTPK01000001">
    <property type="protein sequence ID" value="SIT65909.1"/>
    <property type="molecule type" value="Genomic_DNA"/>
</dbReference>
<dbReference type="SUPFAM" id="SSF54197">
    <property type="entry name" value="HIT-like"/>
    <property type="match status" value="1"/>
</dbReference>
<dbReference type="GO" id="GO:0003824">
    <property type="term" value="F:catalytic activity"/>
    <property type="evidence" value="ECO:0007669"/>
    <property type="project" value="InterPro"/>
</dbReference>
<feature type="active site" description="Tele-AMP-histidine intermediate" evidence="1">
    <location>
        <position position="100"/>
    </location>
</feature>
<sequence>MSDCIFCRIVNGELPAEKLYEDEHVIAFRDINPVAAFHALVIPRKHIATLNDFTAEENALAGHLLRATANLAREQGLADEGYRVVINCNEYGGQVVYHVHAHVLGGQRLTGAHGLGGGQ</sequence>
<evidence type="ECO:0000259" key="4">
    <source>
        <dbReference type="PROSITE" id="PS51084"/>
    </source>
</evidence>
<accession>A0A1R3VMW8</accession>
<dbReference type="InterPro" id="IPR001310">
    <property type="entry name" value="Histidine_triad_HIT"/>
</dbReference>
<dbReference type="CDD" id="cd01276">
    <property type="entry name" value="PKCI_related"/>
    <property type="match status" value="1"/>
</dbReference>
<keyword evidence="6" id="KW-1185">Reference proteome</keyword>
<evidence type="ECO:0000256" key="1">
    <source>
        <dbReference type="PIRSR" id="PIRSR601310-1"/>
    </source>
</evidence>
<proteinExistence type="predicted"/>
<dbReference type="RefSeq" id="WP_076754415.1">
    <property type="nucleotide sequence ID" value="NZ_CP023018.1"/>
</dbReference>
<dbReference type="Pfam" id="PF01230">
    <property type="entry name" value="HIT"/>
    <property type="match status" value="1"/>
</dbReference>
<dbReference type="AlphaFoldDB" id="A0A1R3VMW8"/>
<dbReference type="STRING" id="233100.SAMN05216526_0365"/>
<feature type="short sequence motif" description="Histidine triad motif" evidence="2 3">
    <location>
        <begin position="98"/>
        <end position="102"/>
    </location>
</feature>
<reference evidence="5 6" key="1">
    <citation type="submission" date="2017-01" db="EMBL/GenBank/DDBJ databases">
        <authorList>
            <person name="Mah S.A."/>
            <person name="Swanson W.J."/>
            <person name="Moy G.W."/>
            <person name="Vacquier V.D."/>
        </authorList>
    </citation>
    <scope>NUCLEOTIDE SEQUENCE [LARGE SCALE GENOMIC DNA]</scope>
    <source>
        <strain evidence="5 6">M9</strain>
    </source>
</reference>
<name>A0A1R3VMW8_9GAMM</name>
<gene>
    <name evidence="5" type="ORF">SAMN05216526_0365</name>
</gene>
<organism evidence="5 6">
    <name type="scientific">Ectothiorhodosinus mongolicus</name>
    <dbReference type="NCBI Taxonomy" id="233100"/>
    <lineage>
        <taxon>Bacteria</taxon>
        <taxon>Pseudomonadati</taxon>
        <taxon>Pseudomonadota</taxon>
        <taxon>Gammaproteobacteria</taxon>
        <taxon>Chromatiales</taxon>
        <taxon>Ectothiorhodospiraceae</taxon>
        <taxon>Ectothiorhodosinus</taxon>
    </lineage>
</organism>
<dbReference type="Gene3D" id="3.30.428.10">
    <property type="entry name" value="HIT-like"/>
    <property type="match status" value="1"/>
</dbReference>
<dbReference type="PRINTS" id="PR00332">
    <property type="entry name" value="HISTRIAD"/>
</dbReference>
<dbReference type="Proteomes" id="UP000223759">
    <property type="component" value="Unassembled WGS sequence"/>
</dbReference>
<evidence type="ECO:0000256" key="3">
    <source>
        <dbReference type="PROSITE-ProRule" id="PRU00464"/>
    </source>
</evidence>
<evidence type="ECO:0000256" key="2">
    <source>
        <dbReference type="PIRSR" id="PIRSR601310-3"/>
    </source>
</evidence>
<dbReference type="PROSITE" id="PS51084">
    <property type="entry name" value="HIT_2"/>
    <property type="match status" value="1"/>
</dbReference>
<protein>
    <submittedName>
        <fullName evidence="5">Histidine triad (HIT) family protein</fullName>
    </submittedName>
</protein>
<dbReference type="InterPro" id="IPR036265">
    <property type="entry name" value="HIT-like_sf"/>
</dbReference>
<dbReference type="PANTHER" id="PTHR23089">
    <property type="entry name" value="HISTIDINE TRIAD HIT PROTEIN"/>
    <property type="match status" value="1"/>
</dbReference>
<evidence type="ECO:0000313" key="5">
    <source>
        <dbReference type="EMBL" id="SIT65909.1"/>
    </source>
</evidence>
<evidence type="ECO:0000313" key="6">
    <source>
        <dbReference type="Proteomes" id="UP000223759"/>
    </source>
</evidence>
<dbReference type="OrthoDB" id="9784774at2"/>
<dbReference type="InterPro" id="IPR011146">
    <property type="entry name" value="HIT-like"/>
</dbReference>
<feature type="domain" description="HIT" evidence="4">
    <location>
        <begin position="5"/>
        <end position="115"/>
    </location>
</feature>